<evidence type="ECO:0000313" key="3">
    <source>
        <dbReference type="Proteomes" id="UP001153069"/>
    </source>
</evidence>
<feature type="region of interest" description="Disordered" evidence="1">
    <location>
        <begin position="538"/>
        <end position="759"/>
    </location>
</feature>
<organism evidence="2 3">
    <name type="scientific">Seminavis robusta</name>
    <dbReference type="NCBI Taxonomy" id="568900"/>
    <lineage>
        <taxon>Eukaryota</taxon>
        <taxon>Sar</taxon>
        <taxon>Stramenopiles</taxon>
        <taxon>Ochrophyta</taxon>
        <taxon>Bacillariophyta</taxon>
        <taxon>Bacillariophyceae</taxon>
        <taxon>Bacillariophycidae</taxon>
        <taxon>Naviculales</taxon>
        <taxon>Naviculaceae</taxon>
        <taxon>Seminavis</taxon>
    </lineage>
</organism>
<feature type="compositionally biased region" description="Polar residues" evidence="1">
    <location>
        <begin position="397"/>
        <end position="420"/>
    </location>
</feature>
<feature type="compositionally biased region" description="Low complexity" evidence="1">
    <location>
        <begin position="729"/>
        <end position="741"/>
    </location>
</feature>
<feature type="compositionally biased region" description="Basic residues" evidence="1">
    <location>
        <begin position="679"/>
        <end position="690"/>
    </location>
</feature>
<feature type="region of interest" description="Disordered" evidence="1">
    <location>
        <begin position="80"/>
        <end position="133"/>
    </location>
</feature>
<dbReference type="EMBL" id="CAICTM010000167">
    <property type="protein sequence ID" value="CAB9503508.1"/>
    <property type="molecule type" value="Genomic_DNA"/>
</dbReference>
<dbReference type="AlphaFoldDB" id="A0A9N8DIC7"/>
<gene>
    <name evidence="2" type="ORF">SEMRO_168_G074690.1</name>
</gene>
<protein>
    <submittedName>
        <fullName evidence="2">Uncharacterized protein</fullName>
    </submittedName>
</protein>
<name>A0A9N8DIC7_9STRA</name>
<evidence type="ECO:0000256" key="1">
    <source>
        <dbReference type="SAM" id="MobiDB-lite"/>
    </source>
</evidence>
<feature type="compositionally biased region" description="Low complexity" evidence="1">
    <location>
        <begin position="85"/>
        <end position="133"/>
    </location>
</feature>
<reference evidence="2" key="1">
    <citation type="submission" date="2020-06" db="EMBL/GenBank/DDBJ databases">
        <authorList>
            <consortium name="Plant Systems Biology data submission"/>
        </authorList>
    </citation>
    <scope>NUCLEOTIDE SEQUENCE</scope>
    <source>
        <strain evidence="2">D6</strain>
    </source>
</reference>
<feature type="region of interest" description="Disordered" evidence="1">
    <location>
        <begin position="1"/>
        <end position="68"/>
    </location>
</feature>
<evidence type="ECO:0000313" key="2">
    <source>
        <dbReference type="EMBL" id="CAB9503508.1"/>
    </source>
</evidence>
<feature type="compositionally biased region" description="Polar residues" evidence="1">
    <location>
        <begin position="716"/>
        <end position="725"/>
    </location>
</feature>
<feature type="compositionally biased region" description="Pro residues" evidence="1">
    <location>
        <begin position="439"/>
        <end position="449"/>
    </location>
</feature>
<feature type="region of interest" description="Disordered" evidence="1">
    <location>
        <begin position="266"/>
        <end position="347"/>
    </location>
</feature>
<accession>A0A9N8DIC7</accession>
<feature type="compositionally biased region" description="Polar residues" evidence="1">
    <location>
        <begin position="159"/>
        <end position="185"/>
    </location>
</feature>
<dbReference type="Proteomes" id="UP001153069">
    <property type="component" value="Unassembled WGS sequence"/>
</dbReference>
<feature type="compositionally biased region" description="Polar residues" evidence="1">
    <location>
        <begin position="296"/>
        <end position="309"/>
    </location>
</feature>
<feature type="compositionally biased region" description="Polar residues" evidence="1">
    <location>
        <begin position="319"/>
        <end position="347"/>
    </location>
</feature>
<comment type="caution">
    <text evidence="2">The sequence shown here is derived from an EMBL/GenBank/DDBJ whole genome shotgun (WGS) entry which is preliminary data.</text>
</comment>
<feature type="compositionally biased region" description="Polar residues" evidence="1">
    <location>
        <begin position="451"/>
        <end position="469"/>
    </location>
</feature>
<proteinExistence type="predicted"/>
<feature type="region of interest" description="Disordered" evidence="1">
    <location>
        <begin position="397"/>
        <end position="505"/>
    </location>
</feature>
<feature type="region of interest" description="Disordered" evidence="1">
    <location>
        <begin position="156"/>
        <end position="234"/>
    </location>
</feature>
<feature type="compositionally biased region" description="Polar residues" evidence="1">
    <location>
        <begin position="599"/>
        <end position="613"/>
    </location>
</feature>
<feature type="compositionally biased region" description="Polar residues" evidence="1">
    <location>
        <begin position="566"/>
        <end position="581"/>
    </location>
</feature>
<sequence length="759" mass="82082">MEEDGGVEIPLAESDDDDFEGVIPSVESPEEVAENVLPPTGTGTDMPLTIENPFRHQSLPHTNTKRDHFPSFDQAVMMRTGSPATSSSSSRNTNLSSHNNNNNNNNNNSNENTRRSPNALNQSNASSTANSNASSLNMSIGARAVLNDHLRHIAKHGLDNSNSSNAYTGSPTHQHPPKSQESITPPRNPLDAVWDDILEGTDEKADIDRNNNPPPSPPAGATLRSSSFQSPPDLDRIDTIVSVSSGDEEGTVAIEVSPKMELAGMNTPDFARRQPRRSQQQSSYIWDPHAQDDNQSRSSKSTASYFQSERVQELHTPERNQSMLGPQHQSVTLRNTSYSPATPSILEGSSITADHSMTMAQMFQALTMGSAGGVSPPPMDTSFASFGVGAADLSRITATGGTPETSYAQQQSSISPSHHNQLLFPSWDDDSFHGHMLDVPPPPPPPPPASRRSTSNLTKNPSTVRTVTDSAVWRSFPMPRMHRSLSPPEIKRPPLLQKQHSCPTTAQQSVISDEAPWDEAEAVFSAAARKAGLLALAQEQPNRGSEQEPPPTENLMDFFRDVTAGPGSSSISSRDNPSVSSPPGFFLSGKTDSAPITIAHSQDTSDISTIHNESSSGVAQQNTSSSSSSIMGKPPAASVMRRQTRTGKPPSDKRQKASGQPYAAVSPQNKSSSSSSSHHGSKHLDRRRYRTVVPSRVFLKDEPKEGFFPAPRDSFSFDNSLSPQRQLELEASFEAASQESAGVEETEELQKQPSRRRLA</sequence>
<feature type="compositionally biased region" description="Low complexity" evidence="1">
    <location>
        <begin position="614"/>
        <end position="629"/>
    </location>
</feature>
<keyword evidence="3" id="KW-1185">Reference proteome</keyword>